<evidence type="ECO:0000313" key="1">
    <source>
        <dbReference type="Proteomes" id="UP000887565"/>
    </source>
</evidence>
<dbReference type="Proteomes" id="UP000887565">
    <property type="component" value="Unplaced"/>
</dbReference>
<protein>
    <submittedName>
        <fullName evidence="2">Uncharacterized protein</fullName>
    </submittedName>
</protein>
<proteinExistence type="predicted"/>
<sequence>MANKAFVAWMWTAIAMRTPMRPKKLMRTILCKSNCLHGQLRFELQVCTGQYGMGGNKCIDIKAGVGNDVVVVIAITDFGMVGSTSISRAGGNRTFWGGGFLRASKRRCISASRCNGLM</sequence>
<dbReference type="WBParaSite" id="nRc.2.0.1.t24568-RA">
    <property type="protein sequence ID" value="nRc.2.0.1.t24568-RA"/>
    <property type="gene ID" value="nRc.2.0.1.g24568"/>
</dbReference>
<reference evidence="2" key="1">
    <citation type="submission" date="2022-11" db="UniProtKB">
        <authorList>
            <consortium name="WormBaseParasite"/>
        </authorList>
    </citation>
    <scope>IDENTIFICATION</scope>
</reference>
<evidence type="ECO:0000313" key="2">
    <source>
        <dbReference type="WBParaSite" id="nRc.2.0.1.t24568-RA"/>
    </source>
</evidence>
<organism evidence="1 2">
    <name type="scientific">Romanomermis culicivorax</name>
    <name type="common">Nematode worm</name>
    <dbReference type="NCBI Taxonomy" id="13658"/>
    <lineage>
        <taxon>Eukaryota</taxon>
        <taxon>Metazoa</taxon>
        <taxon>Ecdysozoa</taxon>
        <taxon>Nematoda</taxon>
        <taxon>Enoplea</taxon>
        <taxon>Dorylaimia</taxon>
        <taxon>Mermithida</taxon>
        <taxon>Mermithoidea</taxon>
        <taxon>Mermithidae</taxon>
        <taxon>Romanomermis</taxon>
    </lineage>
</organism>
<dbReference type="AlphaFoldDB" id="A0A915JEG1"/>
<name>A0A915JEG1_ROMCU</name>
<keyword evidence="1" id="KW-1185">Reference proteome</keyword>
<accession>A0A915JEG1</accession>